<dbReference type="Pfam" id="PF00583">
    <property type="entry name" value="Acetyltransf_1"/>
    <property type="match status" value="1"/>
</dbReference>
<dbReference type="EMBL" id="LFQU01000033">
    <property type="protein sequence ID" value="KOO67592.1"/>
    <property type="molecule type" value="Genomic_DNA"/>
</dbReference>
<proteinExistence type="predicted"/>
<evidence type="ECO:0000313" key="5">
    <source>
        <dbReference type="Proteomes" id="UP000036951"/>
    </source>
</evidence>
<keyword evidence="2" id="KW-0012">Acyltransferase</keyword>
<feature type="domain" description="N-acetyltransferase" evidence="3">
    <location>
        <begin position="1"/>
        <end position="190"/>
    </location>
</feature>
<dbReference type="InterPro" id="IPR050680">
    <property type="entry name" value="YpeA/RimI_acetyltransf"/>
</dbReference>
<name>A0A8E1QWB3_9BACT</name>
<evidence type="ECO:0000313" key="4">
    <source>
        <dbReference type="EMBL" id="KOO67592.1"/>
    </source>
</evidence>
<protein>
    <submittedName>
        <fullName evidence="4">Zinc ABC transporter permease</fullName>
    </submittedName>
</protein>
<evidence type="ECO:0000256" key="1">
    <source>
        <dbReference type="ARBA" id="ARBA00022679"/>
    </source>
</evidence>
<dbReference type="Gene3D" id="3.40.630.30">
    <property type="match status" value="1"/>
</dbReference>
<dbReference type="AlphaFoldDB" id="A0A8E1QWB3"/>
<dbReference type="PROSITE" id="PS51186">
    <property type="entry name" value="GNAT"/>
    <property type="match status" value="1"/>
</dbReference>
<dbReference type="OrthoDB" id="5319888at2"/>
<dbReference type="InterPro" id="IPR000182">
    <property type="entry name" value="GNAT_dom"/>
</dbReference>
<dbReference type="InterPro" id="IPR016181">
    <property type="entry name" value="Acyl_CoA_acyltransferase"/>
</dbReference>
<organism evidence="4 5">
    <name type="scientific">Xylanibacter rarus</name>
    <dbReference type="NCBI Taxonomy" id="1676614"/>
    <lineage>
        <taxon>Bacteria</taxon>
        <taxon>Pseudomonadati</taxon>
        <taxon>Bacteroidota</taxon>
        <taxon>Bacteroidia</taxon>
        <taxon>Bacteroidales</taxon>
        <taxon>Prevotellaceae</taxon>
        <taxon>Xylanibacter</taxon>
    </lineage>
</organism>
<accession>A0A8E1QWB3</accession>
<dbReference type="CDD" id="cd04301">
    <property type="entry name" value="NAT_SF"/>
    <property type="match status" value="1"/>
</dbReference>
<dbReference type="SUPFAM" id="SSF55729">
    <property type="entry name" value="Acyl-CoA N-acyltransferases (Nat)"/>
    <property type="match status" value="1"/>
</dbReference>
<keyword evidence="1" id="KW-0808">Transferase</keyword>
<evidence type="ECO:0000259" key="3">
    <source>
        <dbReference type="PROSITE" id="PS51186"/>
    </source>
</evidence>
<comment type="caution">
    <text evidence="4">The sequence shown here is derived from an EMBL/GenBank/DDBJ whole genome shotgun (WGS) entry which is preliminary data.</text>
</comment>
<evidence type="ECO:0000256" key="2">
    <source>
        <dbReference type="ARBA" id="ARBA00023315"/>
    </source>
</evidence>
<dbReference type="GO" id="GO:0016747">
    <property type="term" value="F:acyltransferase activity, transferring groups other than amino-acyl groups"/>
    <property type="evidence" value="ECO:0007669"/>
    <property type="project" value="InterPro"/>
</dbReference>
<gene>
    <name evidence="4" type="ORF">ACU52_12585</name>
</gene>
<reference evidence="4 5" key="1">
    <citation type="submission" date="2015-06" db="EMBL/GenBank/DDBJ databases">
        <title>Prevotella sp. 109, sp. nov., a novel member of the family Prevotellaceae isolated from human faeces.</title>
        <authorList>
            <person name="Shkoporov A.N."/>
            <person name="Chaplin A.V."/>
            <person name="Kafarskaia L.I."/>
            <person name="Efimov B.A."/>
        </authorList>
    </citation>
    <scope>NUCLEOTIDE SEQUENCE [LARGE SCALE GENOMIC DNA]</scope>
    <source>
        <strain evidence="4 5">109</strain>
    </source>
</reference>
<sequence length="190" mass="20910">MEIQSAQKFQALSIARLIMQAMNYECCQYFVGPDHTLDDFERVMTELVLSEDSQYSYKNTMVAIDEDGGVCGMCVSYDGGHLHDLRKAFVKAMNDNFGRDFSNIADETGPGELYIDSIAVPENCRGKGVATVLLNAVIEKAKGMGLPAVGLLVDTGNPKAEKLYGRVGFKFVGNNTWGGHPMKHLQYVIN</sequence>
<dbReference type="Proteomes" id="UP000036951">
    <property type="component" value="Unassembled WGS sequence"/>
</dbReference>
<keyword evidence="5" id="KW-1185">Reference proteome</keyword>
<dbReference type="RefSeq" id="WP_021853664.1">
    <property type="nucleotide sequence ID" value="NZ_DAWBWQ010000093.1"/>
</dbReference>
<dbReference type="PANTHER" id="PTHR43420">
    <property type="entry name" value="ACETYLTRANSFERASE"/>
    <property type="match status" value="1"/>
</dbReference>